<sequence length="272" mass="30939">MSKLPFKVVAVDMDGTFMRNDQTFDHQRFNRILNQLRADGAHFIVSSGRPYTRLREDFAGFLTRIDMIADNGSLLLKDNEIISSHLLTYQTTVDLIKFVQKHYPESSVIVTGVYHSYTTIDASPDFKKKMSFYYPESIEVNDLLAAVTPDDQITKITLSYRKDFSAELEKEFNKHHTEKIHCTSSGFGLLDIVPYSVNKGSALQYFLRYFDAKPSELIAFGDGMNDKEMLELAGYSYAMENAEPALKKIAKYEAPSNNTDGVLEVLDSYLNK</sequence>
<dbReference type="CDD" id="cd07518">
    <property type="entry name" value="HAD_YbiV-Like"/>
    <property type="match status" value="1"/>
</dbReference>
<dbReference type="BioCyc" id="LACI272621:G1G49-619-MONOMER"/>
<dbReference type="SFLD" id="SFLDG01140">
    <property type="entry name" value="C2.B:_Phosphomannomutase_and_P"/>
    <property type="match status" value="1"/>
</dbReference>
<protein>
    <recommendedName>
        <fullName evidence="3">HAD family hydrolase</fullName>
    </recommendedName>
</protein>
<dbReference type="PATRIC" id="fig|272621.13.peg.568"/>
<dbReference type="Pfam" id="PF08282">
    <property type="entry name" value="Hydrolase_3"/>
    <property type="match status" value="1"/>
</dbReference>
<dbReference type="EMBL" id="CP000033">
    <property type="protein sequence ID" value="AAV42474.1"/>
    <property type="molecule type" value="Genomic_DNA"/>
</dbReference>
<proteinExistence type="predicted"/>
<dbReference type="PROSITE" id="PS01229">
    <property type="entry name" value="COF_2"/>
    <property type="match status" value="1"/>
</dbReference>
<dbReference type="Gene3D" id="3.40.50.1000">
    <property type="entry name" value="HAD superfamily/HAD-like"/>
    <property type="match status" value="1"/>
</dbReference>
<dbReference type="PANTHER" id="PTHR10000:SF53">
    <property type="entry name" value="5-AMINO-6-(5-PHOSPHO-D-RIBITYLAMINO)URACIL PHOSPHATASE YBJI-RELATED"/>
    <property type="match status" value="1"/>
</dbReference>
<dbReference type="InterPro" id="IPR000150">
    <property type="entry name" value="Cof"/>
</dbReference>
<dbReference type="NCBIfam" id="TIGR00099">
    <property type="entry name" value="Cof-subfamily"/>
    <property type="match status" value="1"/>
</dbReference>
<dbReference type="PANTHER" id="PTHR10000">
    <property type="entry name" value="PHOSPHOSERINE PHOSPHATASE"/>
    <property type="match status" value="1"/>
</dbReference>
<evidence type="ECO:0000313" key="1">
    <source>
        <dbReference type="EMBL" id="AAV42474.1"/>
    </source>
</evidence>
<dbReference type="GO" id="GO:0016791">
    <property type="term" value="F:phosphatase activity"/>
    <property type="evidence" value="ECO:0007669"/>
    <property type="project" value="TreeGrafter"/>
</dbReference>
<dbReference type="RefSeq" id="WP_003546391.1">
    <property type="nucleotide sequence ID" value="NC_006814.3"/>
</dbReference>
<gene>
    <name evidence="1" type="ordered locus">LBA0595</name>
</gene>
<dbReference type="GeneID" id="93290275"/>
<dbReference type="HOGENOM" id="CLU_044146_5_0_9"/>
<dbReference type="InterPro" id="IPR023214">
    <property type="entry name" value="HAD_sf"/>
</dbReference>
<dbReference type="SUPFAM" id="SSF56784">
    <property type="entry name" value="HAD-like"/>
    <property type="match status" value="1"/>
</dbReference>
<dbReference type="OrthoDB" id="9814970at2"/>
<organism evidence="2">
    <name type="scientific">Lactobacillus acidophilus (strain ATCC 700396 / NCK56 / N2 / NCFM)</name>
    <dbReference type="NCBI Taxonomy" id="272621"/>
    <lineage>
        <taxon>Bacteria</taxon>
        <taxon>Bacillati</taxon>
        <taxon>Bacillota</taxon>
        <taxon>Bacilli</taxon>
        <taxon>Lactobacillales</taxon>
        <taxon>Lactobacillaceae</taxon>
        <taxon>Lactobacillus</taxon>
    </lineage>
</organism>
<dbReference type="InterPro" id="IPR036412">
    <property type="entry name" value="HAD-like_sf"/>
</dbReference>
<dbReference type="eggNOG" id="COG0561">
    <property type="taxonomic scope" value="Bacteria"/>
</dbReference>
<evidence type="ECO:0008006" key="3">
    <source>
        <dbReference type="Google" id="ProtNLM"/>
    </source>
</evidence>
<dbReference type="GO" id="GO:0000287">
    <property type="term" value="F:magnesium ion binding"/>
    <property type="evidence" value="ECO:0007669"/>
    <property type="project" value="TreeGrafter"/>
</dbReference>
<dbReference type="Gene3D" id="3.30.1240.10">
    <property type="match status" value="1"/>
</dbReference>
<dbReference type="InterPro" id="IPR006379">
    <property type="entry name" value="HAD-SF_hydro_IIB"/>
</dbReference>
<dbReference type="AlphaFoldDB" id="Q5FLF0"/>
<dbReference type="Proteomes" id="UP000006381">
    <property type="component" value="Chromosome"/>
</dbReference>
<dbReference type="SFLD" id="SFLDS00003">
    <property type="entry name" value="Haloacid_Dehalogenase"/>
    <property type="match status" value="1"/>
</dbReference>
<dbReference type="STRING" id="272621.LBA0595"/>
<dbReference type="KEGG" id="lac:LBA0595"/>
<keyword evidence="2" id="KW-1185">Reference proteome</keyword>
<dbReference type="GO" id="GO:0005829">
    <property type="term" value="C:cytosol"/>
    <property type="evidence" value="ECO:0007669"/>
    <property type="project" value="TreeGrafter"/>
</dbReference>
<evidence type="ECO:0000313" key="2">
    <source>
        <dbReference type="Proteomes" id="UP000006381"/>
    </source>
</evidence>
<dbReference type="NCBIfam" id="TIGR01484">
    <property type="entry name" value="HAD-SF-IIB"/>
    <property type="match status" value="1"/>
</dbReference>
<name>Q5FLF0_LACAC</name>
<reference evidence="1 2" key="1">
    <citation type="journal article" date="2005" name="Proc. Natl. Acad. Sci. U.S.A.">
        <title>Complete genome sequence of the probiotic lactic acid bacterium Lactobacillus acidophilus NCFM.</title>
        <authorList>
            <person name="Altermann E."/>
            <person name="Russell W.M."/>
            <person name="Azcarate-Peril M.A."/>
            <person name="Barrangou R."/>
            <person name="Buck B.L."/>
            <person name="McAuliffe O."/>
            <person name="Souther N."/>
            <person name="Dobson A."/>
            <person name="Duong T."/>
            <person name="Callanan M."/>
            <person name="Lick S."/>
            <person name="Hamrick A."/>
            <person name="Cano R."/>
            <person name="Klaenhammer T.R."/>
        </authorList>
    </citation>
    <scope>NUCLEOTIDE SEQUENCE [LARGE SCALE GENOMIC DNA]</scope>
    <source>
        <strain evidence="2">ATCC 700396 / NCK56 / N2 / NCFM</strain>
    </source>
</reference>
<accession>Q5FLF0</accession>